<evidence type="ECO:0000256" key="2">
    <source>
        <dbReference type="SAM" id="Phobius"/>
    </source>
</evidence>
<dbReference type="InterPro" id="IPR000983">
    <property type="entry name" value="Bac_GSPG_pilin"/>
</dbReference>
<dbReference type="Gene3D" id="3.30.700.10">
    <property type="entry name" value="Glycoprotein, Type 4 Pilin"/>
    <property type="match status" value="1"/>
</dbReference>
<dbReference type="PANTHER" id="PTHR30093:SF2">
    <property type="entry name" value="TYPE II SECRETION SYSTEM PROTEIN H"/>
    <property type="match status" value="1"/>
</dbReference>
<accession>A0A1V6CEJ0</accession>
<dbReference type="InterPro" id="IPR012902">
    <property type="entry name" value="N_methyl_site"/>
</dbReference>
<comment type="caution">
    <text evidence="4">The sequence shown here is derived from an EMBL/GenBank/DDBJ whole genome shotgun (WGS) entry which is preliminary data.</text>
</comment>
<dbReference type="Pfam" id="PF07596">
    <property type="entry name" value="SBP_bac_10"/>
    <property type="match status" value="1"/>
</dbReference>
<dbReference type="AlphaFoldDB" id="A0A1V6CEJ0"/>
<keyword evidence="2" id="KW-0472">Membrane</keyword>
<dbReference type="InterPro" id="IPR045584">
    <property type="entry name" value="Pilin-like"/>
</dbReference>
<dbReference type="PROSITE" id="PS00409">
    <property type="entry name" value="PROKAR_NTER_METHYL"/>
    <property type="match status" value="1"/>
</dbReference>
<dbReference type="InterPro" id="IPR011453">
    <property type="entry name" value="DUF1559"/>
</dbReference>
<gene>
    <name evidence="4" type="primary">xcpT_1</name>
    <name evidence="4" type="ORF">BWX89_00051</name>
</gene>
<dbReference type="Pfam" id="PF07963">
    <property type="entry name" value="N_methyl"/>
    <property type="match status" value="1"/>
</dbReference>
<dbReference type="NCBIfam" id="TIGR02532">
    <property type="entry name" value="IV_pilin_GFxxxE"/>
    <property type="match status" value="1"/>
</dbReference>
<reference evidence="4" key="1">
    <citation type="submission" date="2017-02" db="EMBL/GenBank/DDBJ databases">
        <title>Delving into the versatile metabolic prowess of the omnipresent phylum Bacteroidetes.</title>
        <authorList>
            <person name="Nobu M.K."/>
            <person name="Mei R."/>
            <person name="Narihiro T."/>
            <person name="Kuroda K."/>
            <person name="Liu W.-T."/>
        </authorList>
    </citation>
    <scope>NUCLEOTIDE SEQUENCE</scope>
    <source>
        <strain evidence="4">ADurb.Bin131</strain>
    </source>
</reference>
<keyword evidence="2" id="KW-1133">Transmembrane helix</keyword>
<dbReference type="PRINTS" id="PR00813">
    <property type="entry name" value="BCTERIALGSPG"/>
</dbReference>
<proteinExistence type="predicted"/>
<feature type="domain" description="DUF1559" evidence="3">
    <location>
        <begin position="31"/>
        <end position="104"/>
    </location>
</feature>
<evidence type="ECO:0000259" key="3">
    <source>
        <dbReference type="Pfam" id="PF07596"/>
    </source>
</evidence>
<dbReference type="Proteomes" id="UP000485562">
    <property type="component" value="Unassembled WGS sequence"/>
</dbReference>
<protein>
    <submittedName>
        <fullName evidence="4">Type II secretion system protein G</fullName>
    </submittedName>
</protein>
<dbReference type="EMBL" id="MWDQ01000016">
    <property type="protein sequence ID" value="OQB75325.1"/>
    <property type="molecule type" value="Genomic_DNA"/>
</dbReference>
<dbReference type="GO" id="GO:0015627">
    <property type="term" value="C:type II protein secretion system complex"/>
    <property type="evidence" value="ECO:0007669"/>
    <property type="project" value="InterPro"/>
</dbReference>
<evidence type="ECO:0000313" key="4">
    <source>
        <dbReference type="EMBL" id="OQB75325.1"/>
    </source>
</evidence>
<dbReference type="PANTHER" id="PTHR30093">
    <property type="entry name" value="GENERAL SECRETION PATHWAY PROTEIN G"/>
    <property type="match status" value="1"/>
</dbReference>
<organism evidence="4">
    <name type="scientific">candidate division TA06 bacterium ADurb.Bin131</name>
    <dbReference type="NCBI Taxonomy" id="1852827"/>
    <lineage>
        <taxon>Bacteria</taxon>
        <taxon>Bacteria division TA06</taxon>
    </lineage>
</organism>
<evidence type="ECO:0000256" key="1">
    <source>
        <dbReference type="ARBA" id="ARBA00022481"/>
    </source>
</evidence>
<sequence length="230" mass="25726">MKQKGFTLIELLVVIAIIAILASMLLPALERARTQARMTTCIGNLKQIGLAVNLYLNDNNEYWYPYRRGGGPPAWTASSSVGGTWEWLGFLDTLTQQKYLAGSLVFSTNYYTDTVNYILLNSTGIVHCPCGDEDLRKTYGGQGYWADYGYNGNLGTSTIRKLGNVKKPSDMMLFFESTHGNPIPNETWFNKLFDSYNERHPQIKLCNAVFVDGHVKALTKTEYLAAGNPQ</sequence>
<keyword evidence="2" id="KW-0812">Transmembrane</keyword>
<keyword evidence="1" id="KW-0488">Methylation</keyword>
<feature type="transmembrane region" description="Helical" evidence="2">
    <location>
        <begin position="6"/>
        <end position="29"/>
    </location>
</feature>
<name>A0A1V6CEJ0_UNCT6</name>
<dbReference type="SUPFAM" id="SSF54523">
    <property type="entry name" value="Pili subunits"/>
    <property type="match status" value="1"/>
</dbReference>
<dbReference type="GO" id="GO:0015628">
    <property type="term" value="P:protein secretion by the type II secretion system"/>
    <property type="evidence" value="ECO:0007669"/>
    <property type="project" value="InterPro"/>
</dbReference>